<dbReference type="OrthoDB" id="5978656at2759"/>
<dbReference type="AlphaFoldDB" id="A0A3M7M6H9"/>
<dbReference type="InterPro" id="IPR015421">
    <property type="entry name" value="PyrdxlP-dep_Trfase_major"/>
</dbReference>
<name>A0A3M7M6H9_9PLEO</name>
<dbReference type="PANTHER" id="PTHR43092:SF2">
    <property type="entry name" value="HERCYNYLCYSTEINE SULFOXIDE LYASE"/>
    <property type="match status" value="1"/>
</dbReference>
<organism evidence="3 4">
    <name type="scientific">Pyrenophora seminiperda CCB06</name>
    <dbReference type="NCBI Taxonomy" id="1302712"/>
    <lineage>
        <taxon>Eukaryota</taxon>
        <taxon>Fungi</taxon>
        <taxon>Dikarya</taxon>
        <taxon>Ascomycota</taxon>
        <taxon>Pezizomycotina</taxon>
        <taxon>Dothideomycetes</taxon>
        <taxon>Pleosporomycetidae</taxon>
        <taxon>Pleosporales</taxon>
        <taxon>Pleosporineae</taxon>
        <taxon>Pleosporaceae</taxon>
        <taxon>Pyrenophora</taxon>
    </lineage>
</organism>
<dbReference type="Gene3D" id="3.40.640.10">
    <property type="entry name" value="Type I PLP-dependent aspartate aminotransferase-like (Major domain)"/>
    <property type="match status" value="1"/>
</dbReference>
<dbReference type="EMBL" id="KE747824">
    <property type="protein sequence ID" value="RMZ70085.1"/>
    <property type="molecule type" value="Genomic_DNA"/>
</dbReference>
<accession>A0A3M7M6H9</accession>
<gene>
    <name evidence="3" type="ORF">GMOD_00000133</name>
</gene>
<dbReference type="PANTHER" id="PTHR43092">
    <property type="entry name" value="L-CYSTEINE DESULFHYDRASE"/>
    <property type="match status" value="1"/>
</dbReference>
<dbReference type="InterPro" id="IPR000192">
    <property type="entry name" value="Aminotrans_V_dom"/>
</dbReference>
<keyword evidence="4" id="KW-1185">Reference proteome</keyword>
<dbReference type="SUPFAM" id="SSF53383">
    <property type="entry name" value="PLP-dependent transferases"/>
    <property type="match status" value="1"/>
</dbReference>
<evidence type="ECO:0000313" key="3">
    <source>
        <dbReference type="EMBL" id="RMZ70085.1"/>
    </source>
</evidence>
<proteinExistence type="predicted"/>
<evidence type="ECO:0000313" key="4">
    <source>
        <dbReference type="Proteomes" id="UP000265663"/>
    </source>
</evidence>
<evidence type="ECO:0000256" key="1">
    <source>
        <dbReference type="ARBA" id="ARBA00022898"/>
    </source>
</evidence>
<dbReference type="Pfam" id="PF00266">
    <property type="entry name" value="Aminotran_5"/>
    <property type="match status" value="1"/>
</dbReference>
<reference evidence="3 4" key="1">
    <citation type="journal article" date="2014" name="PLoS ONE">
        <title>De novo Genome Assembly of the Fungal Plant Pathogen Pyrenophora semeniperda.</title>
        <authorList>
            <person name="Soliai M.M."/>
            <person name="Meyer S.E."/>
            <person name="Udall J.A."/>
            <person name="Elzinga D.E."/>
            <person name="Hermansen R.A."/>
            <person name="Bodily P.M."/>
            <person name="Hart A.A."/>
            <person name="Coleman C.E."/>
        </authorList>
    </citation>
    <scope>NUCLEOTIDE SEQUENCE [LARGE SCALE GENOMIC DNA]</scope>
    <source>
        <strain evidence="3 4">CCB06</strain>
        <tissue evidence="3">Mycelium</tissue>
    </source>
</reference>
<dbReference type="InterPro" id="IPR015424">
    <property type="entry name" value="PyrdxlP-dep_Trfase"/>
</dbReference>
<sequence>MTSDLKDSTSGAKNGVKFGKELRDKEFLFNKGHLNLNHGSFGTYPRLIRDTMRAFQDESEARPDRFIIYEYPRYLDEAREAMAKLLKTPSSTIVFVPNATTAINVVLRNLPFVPGDHILTFSTIYGACGKTVSYVTETTPAKSINIEYTYPVEDDWLVEEFERKVKEVEGKGGRVKIAVFDTVVSMPGVRMPFERLTQKCKELGVMSCIDGAHGVGHLEIDLESLDPDFFVIFHVAHRDQHLIRSTLPTSWGFTPAGAKFVSPFPPKVSQTQAQPGVEDNASEQSTVMTPTALSEEKSPFVANFEFVGTIDNSPYLCIPAALKWRESLGGEKAILEYCHDLARAGGKHVANVLGTEVMENSTGTLGQCCMSNVRLPISVSRVQDVAAQSGIDKDDAGILVRDWMKKLSSDEYDTFIMIYWYAGKWWTRLSSQAYLEMKDFEWAATTLKEMCERVEKGEWAAVKGKL</sequence>
<evidence type="ECO:0000259" key="2">
    <source>
        <dbReference type="Pfam" id="PF00266"/>
    </source>
</evidence>
<feature type="domain" description="Aminotransferase class V" evidence="2">
    <location>
        <begin position="75"/>
        <end position="232"/>
    </location>
</feature>
<keyword evidence="1" id="KW-0663">Pyridoxal phosphate</keyword>
<protein>
    <submittedName>
        <fullName evidence="3">Isopenicillin N epimerase</fullName>
    </submittedName>
</protein>
<dbReference type="Proteomes" id="UP000265663">
    <property type="component" value="Unassembled WGS sequence"/>
</dbReference>